<evidence type="ECO:0000313" key="1">
    <source>
        <dbReference type="EMBL" id="EGC44035.1"/>
    </source>
</evidence>
<gene>
    <name evidence="1" type="ORF">HCEG_03250</name>
</gene>
<dbReference type="AlphaFoldDB" id="F0UEX0"/>
<dbReference type="HOGENOM" id="CLU_2120370_0_0_1"/>
<reference evidence="2" key="1">
    <citation type="submission" date="2008-07" db="EMBL/GenBank/DDBJ databases">
        <title>Annotation of Ajellomyces capsulatus strain H88.</title>
        <authorList>
            <person name="Champion M."/>
            <person name="Cuomo C."/>
            <person name="Ma L.-J."/>
            <person name="Henn M.R."/>
            <person name="Sil A."/>
            <person name="Goldman B."/>
            <person name="Young S.K."/>
            <person name="Kodira C.D."/>
            <person name="Zeng Q."/>
            <person name="Koehrsen M."/>
            <person name="Alvarado L."/>
            <person name="Berlin A."/>
            <person name="Borenstein D."/>
            <person name="Chen Z."/>
            <person name="Engels R."/>
            <person name="Freedman E."/>
            <person name="Gellesch M."/>
            <person name="Goldberg J."/>
            <person name="Griggs A."/>
            <person name="Gujja S."/>
            <person name="Heiman D."/>
            <person name="Hepburn T."/>
            <person name="Howarth C."/>
            <person name="Jen D."/>
            <person name="Larson L."/>
            <person name="Lewis B."/>
            <person name="Mehta T."/>
            <person name="Park D."/>
            <person name="Pearson M."/>
            <person name="Roberts A."/>
            <person name="Saif S."/>
            <person name="Shea T."/>
            <person name="Shenoy N."/>
            <person name="Sisk P."/>
            <person name="Stolte C."/>
            <person name="Sykes S."/>
            <person name="Walk T."/>
            <person name="White J."/>
            <person name="Yandava C."/>
            <person name="Klein B."/>
            <person name="McEwen J.G."/>
            <person name="Puccia R."/>
            <person name="Goldman G.H."/>
            <person name="Felipe M.S."/>
            <person name="Nino-Vega G."/>
            <person name="San-Blas G."/>
            <person name="Taylor J."/>
            <person name="Mendoza L."/>
            <person name="Galagan J."/>
            <person name="Nusbaum C."/>
            <person name="Birren B."/>
        </authorList>
    </citation>
    <scope>NUCLEOTIDE SEQUENCE [LARGE SCALE GENOMIC DNA]</scope>
    <source>
        <strain evidence="2">H88</strain>
    </source>
</reference>
<dbReference type="Proteomes" id="UP000008142">
    <property type="component" value="Unassembled WGS sequence"/>
</dbReference>
<protein>
    <submittedName>
        <fullName evidence="1">Predicted protein</fullName>
    </submittedName>
</protein>
<organism evidence="2">
    <name type="scientific">Ajellomyces capsulatus (strain H88)</name>
    <name type="common">Darling's disease fungus</name>
    <name type="synonym">Histoplasma capsulatum</name>
    <dbReference type="NCBI Taxonomy" id="544711"/>
    <lineage>
        <taxon>Eukaryota</taxon>
        <taxon>Fungi</taxon>
        <taxon>Dikarya</taxon>
        <taxon>Ascomycota</taxon>
        <taxon>Pezizomycotina</taxon>
        <taxon>Eurotiomycetes</taxon>
        <taxon>Eurotiomycetidae</taxon>
        <taxon>Onygenales</taxon>
        <taxon>Ajellomycetaceae</taxon>
        <taxon>Histoplasma</taxon>
    </lineage>
</organism>
<evidence type="ECO:0000313" key="2">
    <source>
        <dbReference type="Proteomes" id="UP000008142"/>
    </source>
</evidence>
<proteinExistence type="predicted"/>
<accession>F0UEX0</accession>
<sequence>MIAMGHVYGRTVGLSMPVFAKLCGSSVNIGSKQLEWKSRRMQNGSDIAGQFYCKEATYFDLKGHFFHVTKCGLEKTTIKDSTFNFETYILQVKMWHSVFEVFTGHSNKRSQLKV</sequence>
<name>F0UEX0_AJEC8</name>
<dbReference type="EMBL" id="DS990638">
    <property type="protein sequence ID" value="EGC44035.1"/>
    <property type="molecule type" value="Genomic_DNA"/>
</dbReference>